<dbReference type="PANTHER" id="PTHR33710">
    <property type="entry name" value="BNAC02G09200D PROTEIN"/>
    <property type="match status" value="1"/>
</dbReference>
<reference evidence="2" key="1">
    <citation type="submission" date="2025-08" db="UniProtKB">
        <authorList>
            <consortium name="RefSeq"/>
        </authorList>
    </citation>
    <scope>IDENTIFICATION</scope>
    <source>
        <tissue evidence="2">Seedling</tissue>
    </source>
</reference>
<sequence>MEMVNSFSFKMDYRGGSGLESQRKLNDLVLSLSCRKNLEERILGRLNHENIGFHGKTYTWCNNRGGKANVKERLDRGIVSSDWRTSFDQARMVHLSNACSNHIPILLSQEPISESLNEEKLMQWELNKWSKRAEILWKQKSRELWLVAGNRNSKFFHALTMANRRTIFIPSLKDSRGVWRESREEINSLLIEEFTNLYKADQIRRSERLGEFILCCILRKQNTAVEAIPSDREIWTVVKNMNQTKAQGPDGMPALFFQKY</sequence>
<evidence type="ECO:0000313" key="2">
    <source>
        <dbReference type="RefSeq" id="XP_060667181.1"/>
    </source>
</evidence>
<organism evidence="1 2">
    <name type="scientific">Ziziphus jujuba</name>
    <name type="common">Chinese jujube</name>
    <name type="synonym">Ziziphus sativa</name>
    <dbReference type="NCBI Taxonomy" id="326968"/>
    <lineage>
        <taxon>Eukaryota</taxon>
        <taxon>Viridiplantae</taxon>
        <taxon>Streptophyta</taxon>
        <taxon>Embryophyta</taxon>
        <taxon>Tracheophyta</taxon>
        <taxon>Spermatophyta</taxon>
        <taxon>Magnoliopsida</taxon>
        <taxon>eudicotyledons</taxon>
        <taxon>Gunneridae</taxon>
        <taxon>Pentapetalae</taxon>
        <taxon>rosids</taxon>
        <taxon>fabids</taxon>
        <taxon>Rosales</taxon>
        <taxon>Rhamnaceae</taxon>
        <taxon>Paliureae</taxon>
        <taxon>Ziziphus</taxon>
    </lineage>
</organism>
<dbReference type="GeneID" id="132799392"/>
<dbReference type="RefSeq" id="XP_060667181.1">
    <property type="nucleotide sequence ID" value="XM_060811198.1"/>
</dbReference>
<keyword evidence="1" id="KW-1185">Reference proteome</keyword>
<proteinExistence type="predicted"/>
<dbReference type="PANTHER" id="PTHR33710:SF62">
    <property type="entry name" value="DUF4283 DOMAIN PROTEIN"/>
    <property type="match status" value="1"/>
</dbReference>
<protein>
    <submittedName>
        <fullName evidence="2">Uncharacterized protein LOC132799392</fullName>
    </submittedName>
</protein>
<evidence type="ECO:0000313" key="1">
    <source>
        <dbReference type="Proteomes" id="UP001652623"/>
    </source>
</evidence>
<dbReference type="InterPro" id="IPR036691">
    <property type="entry name" value="Endo/exonu/phosph_ase_sf"/>
</dbReference>
<dbReference type="SUPFAM" id="SSF56219">
    <property type="entry name" value="DNase I-like"/>
    <property type="match status" value="1"/>
</dbReference>
<dbReference type="Proteomes" id="UP001652623">
    <property type="component" value="Chromosome 9"/>
</dbReference>
<accession>A0ABM3ZRR8</accession>
<gene>
    <name evidence="2" type="primary">LOC132799392</name>
</gene>
<name>A0ABM3ZRR8_ZIZJJ</name>
<dbReference type="Gene3D" id="3.60.10.10">
    <property type="entry name" value="Endonuclease/exonuclease/phosphatase"/>
    <property type="match status" value="1"/>
</dbReference>